<dbReference type="Gene3D" id="1.10.287.950">
    <property type="entry name" value="Methyl-accepting chemotaxis protein"/>
    <property type="match status" value="1"/>
</dbReference>
<dbReference type="SMART" id="SM00304">
    <property type="entry name" value="HAMP"/>
    <property type="match status" value="4"/>
</dbReference>
<comment type="similarity">
    <text evidence="10">Belongs to the methyl-accepting chemotaxis (MCP) protein family.</text>
</comment>
<dbReference type="SUPFAM" id="SSF58104">
    <property type="entry name" value="Methyl-accepting chemotaxis protein (MCP) signaling domain"/>
    <property type="match status" value="1"/>
</dbReference>
<evidence type="ECO:0000256" key="13">
    <source>
        <dbReference type="SAM" id="Phobius"/>
    </source>
</evidence>
<organism evidence="15 16">
    <name type="scientific">Methylotenera oryzisoli</name>
    <dbReference type="NCBI Taxonomy" id="2080758"/>
    <lineage>
        <taxon>Bacteria</taxon>
        <taxon>Pseudomonadati</taxon>
        <taxon>Pseudomonadota</taxon>
        <taxon>Betaproteobacteria</taxon>
        <taxon>Nitrosomonadales</taxon>
        <taxon>Methylophilaceae</taxon>
        <taxon>Methylotenera</taxon>
    </lineage>
</organism>
<evidence type="ECO:0000256" key="5">
    <source>
        <dbReference type="ARBA" id="ARBA00022519"/>
    </source>
</evidence>
<dbReference type="PROSITE" id="PS50111">
    <property type="entry name" value="CHEMOTAXIS_TRANSDUC_2"/>
    <property type="match status" value="1"/>
</dbReference>
<comment type="subcellular location">
    <subcellularLocation>
        <location evidence="1">Cell inner membrane</location>
        <topology evidence="1">Multi-pass membrane protein</topology>
    </subcellularLocation>
</comment>
<dbReference type="GO" id="GO:0005886">
    <property type="term" value="C:plasma membrane"/>
    <property type="evidence" value="ECO:0007669"/>
    <property type="project" value="UniProtKB-SubCell"/>
</dbReference>
<evidence type="ECO:0000313" key="15">
    <source>
        <dbReference type="EMBL" id="TFW72842.1"/>
    </source>
</evidence>
<keyword evidence="3" id="KW-0488">Methylation</keyword>
<comment type="caution">
    <text evidence="15">The sequence shown here is derived from an EMBL/GenBank/DDBJ whole genome shotgun (WGS) entry which is preliminary data.</text>
</comment>
<reference evidence="15 16" key="1">
    <citation type="submission" date="2018-02" db="EMBL/GenBank/DDBJ databases">
        <title>A novel lanthanide dependent methylotroph, Methylotenera sp. La3113.</title>
        <authorList>
            <person name="Lv H."/>
            <person name="Tani A."/>
        </authorList>
    </citation>
    <scope>NUCLEOTIDE SEQUENCE [LARGE SCALE GENOMIC DNA]</scope>
    <source>
        <strain evidence="15 16">La3113</strain>
    </source>
</reference>
<evidence type="ECO:0000259" key="14">
    <source>
        <dbReference type="PROSITE" id="PS50111"/>
    </source>
</evidence>
<feature type="domain" description="Methyl-accepting transducer" evidence="14">
    <location>
        <begin position="579"/>
        <end position="808"/>
    </location>
</feature>
<evidence type="ECO:0000256" key="3">
    <source>
        <dbReference type="ARBA" id="ARBA00022481"/>
    </source>
</evidence>
<dbReference type="InterPro" id="IPR004089">
    <property type="entry name" value="MCPsignal_dom"/>
</dbReference>
<accession>A0A4Y9VTW9</accession>
<dbReference type="PANTHER" id="PTHR43531:SF14">
    <property type="entry name" value="METHYL-ACCEPTING CHEMOTAXIS PROTEIN I-RELATED"/>
    <property type="match status" value="1"/>
</dbReference>
<dbReference type="Proteomes" id="UP000297706">
    <property type="component" value="Unassembled WGS sequence"/>
</dbReference>
<dbReference type="FunFam" id="1.10.287.950:FF:000001">
    <property type="entry name" value="Methyl-accepting chemotaxis sensory transducer"/>
    <property type="match status" value="1"/>
</dbReference>
<dbReference type="CDD" id="cd11386">
    <property type="entry name" value="MCP_signal"/>
    <property type="match status" value="1"/>
</dbReference>
<keyword evidence="2" id="KW-1003">Cell membrane</keyword>
<evidence type="ECO:0000256" key="6">
    <source>
        <dbReference type="ARBA" id="ARBA00022692"/>
    </source>
</evidence>
<dbReference type="InterPro" id="IPR003122">
    <property type="entry name" value="Tar_rcpt_lig-bd"/>
</dbReference>
<evidence type="ECO:0000256" key="9">
    <source>
        <dbReference type="ARBA" id="ARBA00023224"/>
    </source>
</evidence>
<dbReference type="PRINTS" id="PR00260">
    <property type="entry name" value="CHEMTRNSDUCR"/>
</dbReference>
<feature type="transmembrane region" description="Helical" evidence="13">
    <location>
        <begin position="205"/>
        <end position="223"/>
    </location>
</feature>
<dbReference type="Pfam" id="PF18947">
    <property type="entry name" value="HAMP_2"/>
    <property type="match status" value="2"/>
</dbReference>
<keyword evidence="8 13" id="KW-0472">Membrane</keyword>
<dbReference type="RefSeq" id="WP_135276523.1">
    <property type="nucleotide sequence ID" value="NZ_PQVH01000003.1"/>
</dbReference>
<evidence type="ECO:0000256" key="10">
    <source>
        <dbReference type="ARBA" id="ARBA00029447"/>
    </source>
</evidence>
<evidence type="ECO:0000256" key="4">
    <source>
        <dbReference type="ARBA" id="ARBA00022500"/>
    </source>
</evidence>
<feature type="region of interest" description="Disordered" evidence="12">
    <location>
        <begin position="588"/>
        <end position="612"/>
    </location>
</feature>
<dbReference type="Gene3D" id="1.20.120.30">
    <property type="entry name" value="Aspartate receptor, ligand-binding domain"/>
    <property type="match status" value="1"/>
</dbReference>
<evidence type="ECO:0000256" key="12">
    <source>
        <dbReference type="SAM" id="MobiDB-lite"/>
    </source>
</evidence>
<dbReference type="AlphaFoldDB" id="A0A4Y9VTW9"/>
<dbReference type="EMBL" id="PQVH01000003">
    <property type="protein sequence ID" value="TFW72842.1"/>
    <property type="molecule type" value="Genomic_DNA"/>
</dbReference>
<dbReference type="Pfam" id="PF13682">
    <property type="entry name" value="CZB"/>
    <property type="match status" value="1"/>
</dbReference>
<feature type="transmembrane region" description="Helical" evidence="13">
    <location>
        <begin position="12"/>
        <end position="33"/>
    </location>
</feature>
<name>A0A4Y9VTW9_9PROT</name>
<keyword evidence="5" id="KW-0997">Cell inner membrane</keyword>
<dbReference type="GO" id="GO:0004888">
    <property type="term" value="F:transmembrane signaling receptor activity"/>
    <property type="evidence" value="ECO:0007669"/>
    <property type="project" value="InterPro"/>
</dbReference>
<dbReference type="SMART" id="SM00283">
    <property type="entry name" value="MA"/>
    <property type="match status" value="1"/>
</dbReference>
<gene>
    <name evidence="15" type="ORF">C3Y98_02300</name>
</gene>
<feature type="compositionally biased region" description="Polar residues" evidence="12">
    <location>
        <begin position="591"/>
        <end position="612"/>
    </location>
</feature>
<dbReference type="OrthoDB" id="9765776at2"/>
<dbReference type="GO" id="GO:0007165">
    <property type="term" value="P:signal transduction"/>
    <property type="evidence" value="ECO:0007669"/>
    <property type="project" value="UniProtKB-KW"/>
</dbReference>
<evidence type="ECO:0000256" key="11">
    <source>
        <dbReference type="PROSITE-ProRule" id="PRU00284"/>
    </source>
</evidence>
<keyword evidence="9 11" id="KW-0807">Transducer</keyword>
<dbReference type="InterPro" id="IPR051310">
    <property type="entry name" value="MCP_chemotaxis"/>
</dbReference>
<dbReference type="Pfam" id="PF02203">
    <property type="entry name" value="TarH"/>
    <property type="match status" value="1"/>
</dbReference>
<dbReference type="Gene3D" id="1.20.120.1530">
    <property type="match status" value="2"/>
</dbReference>
<evidence type="ECO:0000256" key="8">
    <source>
        <dbReference type="ARBA" id="ARBA00023136"/>
    </source>
</evidence>
<dbReference type="PANTHER" id="PTHR43531">
    <property type="entry name" value="PROTEIN ICFG"/>
    <property type="match status" value="1"/>
</dbReference>
<dbReference type="GO" id="GO:0006935">
    <property type="term" value="P:chemotaxis"/>
    <property type="evidence" value="ECO:0007669"/>
    <property type="project" value="UniProtKB-KW"/>
</dbReference>
<proteinExistence type="inferred from homology"/>
<dbReference type="InterPro" id="IPR025991">
    <property type="entry name" value="Chemoreceptor_zinc-bind_dom"/>
</dbReference>
<sequence>MKLLRALTVAQRLMVIIALAVVVVVTQAAIGLYELSQVKNSLKSVYQDRMVPVGSLNQIAINMLKNRARINAALGHYTATVGENGQVTIELDAQYSNQQADFIESRMKEITQIWDTYTNSNLSPEERLLADKFAKSRGQFVSIILKPAVTQLRANNYEALKPIGDQAAEVYEAAEADLKVLLKYNLEIAENEYITASATYEKVRLLTFSGLALALLMLVWLGFAITRSITKALGGEPDTMYDTAKRISLGDLDFTIPLEENDRSSTMAAMSTMQANIKLLISDIAVLSQASQQGRLATRAEVSRHQGDFRKVLSGVNDTLDAIVGPLNVAANYVDRISKGDIPAKIVDHYNGDFNTIKNNLNTCIDAVNNLVNEAISLENSAIAGHLNNRGDVAKYQGDFRKVVEGFNNCLDAVVGPLSVAASYVDNFAKGNIPTKITEHYSGDFNIIKNNLNACVDALSLLVSDANMLAQAAQNNELETRADVSKHWGDYRKIVEGVNGTLDAVMQQTAADTAEKAQEAQILSDAVEETQLIIEAAKAGNLSSRVSLTGKTGAIASLCDGVNALMDKMTEVIIQVKEAGETINTAAGEISSGNTDLSSRTEQQASSLEETASSMEELASTVKQNAENAKQANQLASAASGVAVKGGEVVGQVVNTMNAINQSAHKIEDIISVIDGIAFQTNILALNAAVEAARAGEQGRGFAVVAGEVRNLAQRSASAAKEIKELITDSVNKTAEGTKQVENAGATMQEIVNSVQRVTDIMGEITAASIEQSAGIDQVNNAITSMDEVTQQNAALVEQAAAAAESLVDQAVALMDTVSAFKLSGDHGLQSRPNLRTISQPSRISGITTPKLTHDFSFEEAKQAHVKWKTRLVDYIAGRSKEHLEVEKVCRDDQCPLGGWIYGRAQKHAHTPEYKELKTAHAEFHESVGHIVRCVHEQNQAKAKQLLGGEFSKTSKRTINAIDAIESSVHKRMAPAKVLTNKSNDDWEEF</sequence>
<evidence type="ECO:0000256" key="2">
    <source>
        <dbReference type="ARBA" id="ARBA00022475"/>
    </source>
</evidence>
<dbReference type="Pfam" id="PF00015">
    <property type="entry name" value="MCPsignal"/>
    <property type="match status" value="1"/>
</dbReference>
<dbReference type="InterPro" id="IPR004090">
    <property type="entry name" value="Chemotax_Me-accpt_rcpt"/>
</dbReference>
<keyword evidence="16" id="KW-1185">Reference proteome</keyword>
<evidence type="ECO:0000256" key="1">
    <source>
        <dbReference type="ARBA" id="ARBA00004429"/>
    </source>
</evidence>
<dbReference type="InterPro" id="IPR003660">
    <property type="entry name" value="HAMP_dom"/>
</dbReference>
<evidence type="ECO:0000256" key="7">
    <source>
        <dbReference type="ARBA" id="ARBA00022989"/>
    </source>
</evidence>
<protein>
    <submittedName>
        <fullName evidence="15">Chemotaxis protein</fullName>
    </submittedName>
</protein>
<evidence type="ECO:0000313" key="16">
    <source>
        <dbReference type="Proteomes" id="UP000297706"/>
    </source>
</evidence>
<keyword evidence="7 13" id="KW-1133">Transmembrane helix</keyword>
<keyword evidence="4" id="KW-0145">Chemotaxis</keyword>
<keyword evidence="6 13" id="KW-0812">Transmembrane</keyword>